<dbReference type="InterPro" id="IPR000719">
    <property type="entry name" value="Prot_kinase_dom"/>
</dbReference>
<comment type="caution">
    <text evidence="6">The sequence shown here is derived from an EMBL/GenBank/DDBJ whole genome shotgun (WGS) entry which is preliminary data.</text>
</comment>
<dbReference type="PROSITE" id="PS50011">
    <property type="entry name" value="PROTEIN_KINASE_DOM"/>
    <property type="match status" value="1"/>
</dbReference>
<gene>
    <name evidence="6" type="ORF">EZS28_024462</name>
</gene>
<reference evidence="6 7" key="1">
    <citation type="submission" date="2019-03" db="EMBL/GenBank/DDBJ databases">
        <title>Single cell metagenomics reveals metabolic interactions within the superorganism composed of flagellate Streblomastix strix and complex community of Bacteroidetes bacteria on its surface.</title>
        <authorList>
            <person name="Treitli S.C."/>
            <person name="Kolisko M."/>
            <person name="Husnik F."/>
            <person name="Keeling P."/>
            <person name="Hampl V."/>
        </authorList>
    </citation>
    <scope>NUCLEOTIDE SEQUENCE [LARGE SCALE GENOMIC DNA]</scope>
    <source>
        <strain evidence="6">ST1C</strain>
    </source>
</reference>
<keyword evidence="2" id="KW-0547">Nucleotide-binding</keyword>
<dbReference type="GO" id="GO:0016020">
    <property type="term" value="C:membrane"/>
    <property type="evidence" value="ECO:0007669"/>
    <property type="project" value="TreeGrafter"/>
</dbReference>
<dbReference type="Gene3D" id="1.10.510.10">
    <property type="entry name" value="Transferase(Phosphotransferase) domain 1"/>
    <property type="match status" value="1"/>
</dbReference>
<dbReference type="Pfam" id="PF00069">
    <property type="entry name" value="Pkinase"/>
    <property type="match status" value="1"/>
</dbReference>
<dbReference type="EMBL" id="SNRW01008144">
    <property type="protein sequence ID" value="KAA6380010.1"/>
    <property type="molecule type" value="Genomic_DNA"/>
</dbReference>
<evidence type="ECO:0000313" key="6">
    <source>
        <dbReference type="EMBL" id="KAA6380010.1"/>
    </source>
</evidence>
<dbReference type="GO" id="GO:0010506">
    <property type="term" value="P:regulation of autophagy"/>
    <property type="evidence" value="ECO:0007669"/>
    <property type="project" value="InterPro"/>
</dbReference>
<keyword evidence="1" id="KW-0808">Transferase</keyword>
<proteinExistence type="predicted"/>
<accession>A0A5J4VBV9</accession>
<dbReference type="SUPFAM" id="SSF56112">
    <property type="entry name" value="Protein kinase-like (PK-like)"/>
    <property type="match status" value="1"/>
</dbReference>
<dbReference type="GO" id="GO:0000045">
    <property type="term" value="P:autophagosome assembly"/>
    <property type="evidence" value="ECO:0007669"/>
    <property type="project" value="TreeGrafter"/>
</dbReference>
<feature type="domain" description="Protein kinase" evidence="5">
    <location>
        <begin position="1"/>
        <end position="179"/>
    </location>
</feature>
<keyword evidence="4" id="KW-0067">ATP-binding</keyword>
<evidence type="ECO:0000256" key="4">
    <source>
        <dbReference type="ARBA" id="ARBA00022840"/>
    </source>
</evidence>
<sequence>MMTLNIIAQQSQITLPSYTLRALMKQSLDGIRIFHDIGLVHRDIKCDNIFMHSPPGSGRVHVKISDFGFAKKVDLTNKQTYHAGTLPFMSPEQFYKNPIITQKVDIYALGITFYKLITHKFPVNERKIEEQGKKMAKLKSINKPPIVKDDILWDLLSKLLNFDPKQRITASEALQHPYFTSLEAIADISQEKQDLASQATLSDLQGDSNITEYDKDPKFIVAESVVKYRHSHIIPQIRSSQGSLSYTATPEQIQAEKDLIQPQMTLDQINIKLDQFDNLSLLDRDIIFVNLALLLKENSQNRLNAIKLGIIKKLIEILNNLHLNKIYPIYCGSLQIYLQSAEAEVVP</sequence>
<evidence type="ECO:0000256" key="3">
    <source>
        <dbReference type="ARBA" id="ARBA00022777"/>
    </source>
</evidence>
<dbReference type="InterPro" id="IPR045269">
    <property type="entry name" value="Atg1-like"/>
</dbReference>
<dbReference type="PROSITE" id="PS00108">
    <property type="entry name" value="PROTEIN_KINASE_ST"/>
    <property type="match status" value="1"/>
</dbReference>
<dbReference type="GO" id="GO:0005776">
    <property type="term" value="C:autophagosome"/>
    <property type="evidence" value="ECO:0007669"/>
    <property type="project" value="TreeGrafter"/>
</dbReference>
<dbReference type="GO" id="GO:0005829">
    <property type="term" value="C:cytosol"/>
    <property type="evidence" value="ECO:0007669"/>
    <property type="project" value="TreeGrafter"/>
</dbReference>
<dbReference type="Proteomes" id="UP000324800">
    <property type="component" value="Unassembled WGS sequence"/>
</dbReference>
<evidence type="ECO:0000256" key="2">
    <source>
        <dbReference type="ARBA" id="ARBA00022741"/>
    </source>
</evidence>
<dbReference type="PANTHER" id="PTHR24348:SF22">
    <property type="entry name" value="NON-SPECIFIC SERINE_THREONINE PROTEIN KINASE"/>
    <property type="match status" value="1"/>
</dbReference>
<dbReference type="GO" id="GO:0000407">
    <property type="term" value="C:phagophore assembly site"/>
    <property type="evidence" value="ECO:0007669"/>
    <property type="project" value="TreeGrafter"/>
</dbReference>
<dbReference type="SMART" id="SM00220">
    <property type="entry name" value="S_TKc"/>
    <property type="match status" value="1"/>
</dbReference>
<organism evidence="6 7">
    <name type="scientific">Streblomastix strix</name>
    <dbReference type="NCBI Taxonomy" id="222440"/>
    <lineage>
        <taxon>Eukaryota</taxon>
        <taxon>Metamonada</taxon>
        <taxon>Preaxostyla</taxon>
        <taxon>Oxymonadida</taxon>
        <taxon>Streblomastigidae</taxon>
        <taxon>Streblomastix</taxon>
    </lineage>
</organism>
<dbReference type="AlphaFoldDB" id="A0A5J4VBV9"/>
<protein>
    <recommendedName>
        <fullName evidence="5">Protein kinase domain-containing protein</fullName>
    </recommendedName>
</protein>
<keyword evidence="3" id="KW-0418">Kinase</keyword>
<dbReference type="GO" id="GO:0005524">
    <property type="term" value="F:ATP binding"/>
    <property type="evidence" value="ECO:0007669"/>
    <property type="project" value="UniProtKB-KW"/>
</dbReference>
<evidence type="ECO:0000256" key="1">
    <source>
        <dbReference type="ARBA" id="ARBA00022679"/>
    </source>
</evidence>
<evidence type="ECO:0000259" key="5">
    <source>
        <dbReference type="PROSITE" id="PS50011"/>
    </source>
</evidence>
<evidence type="ECO:0000313" key="7">
    <source>
        <dbReference type="Proteomes" id="UP000324800"/>
    </source>
</evidence>
<dbReference type="InterPro" id="IPR008271">
    <property type="entry name" value="Ser/Thr_kinase_AS"/>
</dbReference>
<dbReference type="GO" id="GO:0004674">
    <property type="term" value="F:protein serine/threonine kinase activity"/>
    <property type="evidence" value="ECO:0007669"/>
    <property type="project" value="InterPro"/>
</dbReference>
<name>A0A5J4VBV9_9EUKA</name>
<dbReference type="PANTHER" id="PTHR24348">
    <property type="entry name" value="SERINE/THREONINE-PROTEIN KINASE UNC-51-RELATED"/>
    <property type="match status" value="1"/>
</dbReference>
<dbReference type="InterPro" id="IPR011009">
    <property type="entry name" value="Kinase-like_dom_sf"/>
</dbReference>